<evidence type="ECO:0000256" key="4">
    <source>
        <dbReference type="ARBA" id="ARBA00022837"/>
    </source>
</evidence>
<evidence type="ECO:0000256" key="7">
    <source>
        <dbReference type="ARBA" id="ARBA00023302"/>
    </source>
</evidence>
<dbReference type="GO" id="GO:0005737">
    <property type="term" value="C:cytoplasm"/>
    <property type="evidence" value="ECO:0007669"/>
    <property type="project" value="TreeGrafter"/>
</dbReference>
<keyword evidence="2" id="KW-0597">Phosphoprotein</keyword>
<feature type="compositionally biased region" description="Polar residues" evidence="9">
    <location>
        <begin position="166"/>
        <end position="190"/>
    </location>
</feature>
<dbReference type="GO" id="GO:0005886">
    <property type="term" value="C:plasma membrane"/>
    <property type="evidence" value="ECO:0007669"/>
    <property type="project" value="TreeGrafter"/>
</dbReference>
<feature type="compositionally biased region" description="Low complexity" evidence="9">
    <location>
        <begin position="132"/>
        <end position="147"/>
    </location>
</feature>
<evidence type="ECO:0000256" key="8">
    <source>
        <dbReference type="RuleBase" id="RU003540"/>
    </source>
</evidence>
<feature type="compositionally biased region" description="Polar residues" evidence="9">
    <location>
        <begin position="1112"/>
        <end position="1128"/>
    </location>
</feature>
<reference evidence="10" key="1">
    <citation type="journal article" date="2020" name="J Insects Food Feed">
        <title>The yellow mealworm (Tenebrio molitor) genome: a resource for the emerging insects as food and feed industry.</title>
        <authorList>
            <person name="Eriksson T."/>
            <person name="Andere A."/>
            <person name="Kelstrup H."/>
            <person name="Emery V."/>
            <person name="Picard C."/>
        </authorList>
    </citation>
    <scope>NUCLEOTIDE SEQUENCE</scope>
    <source>
        <strain evidence="10">Stoneville</strain>
        <tissue evidence="10">Whole head</tissue>
    </source>
</reference>
<feature type="compositionally biased region" description="Pro residues" evidence="9">
    <location>
        <begin position="572"/>
        <end position="598"/>
    </location>
</feature>
<feature type="region of interest" description="Disordered" evidence="9">
    <location>
        <begin position="1031"/>
        <end position="1135"/>
    </location>
</feature>
<evidence type="ECO:0000256" key="5">
    <source>
        <dbReference type="ARBA" id="ARBA00022990"/>
    </source>
</evidence>
<dbReference type="FunFam" id="1.10.220.10:FF:000003">
    <property type="entry name" value="Annexin"/>
    <property type="match status" value="1"/>
</dbReference>
<feature type="compositionally biased region" description="Low complexity" evidence="9">
    <location>
        <begin position="77"/>
        <end position="111"/>
    </location>
</feature>
<dbReference type="InterPro" id="IPR001464">
    <property type="entry name" value="Annexin"/>
</dbReference>
<dbReference type="FunFam" id="1.10.220.10:FF:000005">
    <property type="entry name" value="Annexin"/>
    <property type="match status" value="1"/>
</dbReference>
<feature type="compositionally biased region" description="Low complexity" evidence="9">
    <location>
        <begin position="599"/>
        <end position="656"/>
    </location>
</feature>
<keyword evidence="6 8" id="KW-0041">Annexin</keyword>
<keyword evidence="3 8" id="KW-0677">Repeat</keyword>
<keyword evidence="11" id="KW-1185">Reference proteome</keyword>
<dbReference type="GO" id="GO:0005544">
    <property type="term" value="F:calcium-dependent phospholipid binding"/>
    <property type="evidence" value="ECO:0007669"/>
    <property type="project" value="UniProtKB-KW"/>
</dbReference>
<dbReference type="InterPro" id="IPR018252">
    <property type="entry name" value="Annexin_repeat_CS"/>
</dbReference>
<feature type="compositionally biased region" description="Low complexity" evidence="9">
    <location>
        <begin position="154"/>
        <end position="165"/>
    </location>
</feature>
<feature type="region of interest" description="Disordered" evidence="9">
    <location>
        <begin position="493"/>
        <end position="523"/>
    </location>
</feature>
<evidence type="ECO:0000256" key="2">
    <source>
        <dbReference type="ARBA" id="ARBA00022553"/>
    </source>
</evidence>
<protein>
    <recommendedName>
        <fullName evidence="8">Annexin</fullName>
    </recommendedName>
</protein>
<evidence type="ECO:0000256" key="6">
    <source>
        <dbReference type="ARBA" id="ARBA00023216"/>
    </source>
</evidence>
<dbReference type="PRINTS" id="PR00196">
    <property type="entry name" value="ANNEXIN"/>
</dbReference>
<proteinExistence type="inferred from homology"/>
<dbReference type="GO" id="GO:0005634">
    <property type="term" value="C:nucleus"/>
    <property type="evidence" value="ECO:0007669"/>
    <property type="project" value="TreeGrafter"/>
</dbReference>
<sequence>MSYPGYPPYQQGSNSSPYPQHPDPSRPPNSGAPYPQSSAPYAQQGGVFPPSVGYNYGSPMYMPQPFAGYPQAGGGAPYPSGGSPYPAGGSPYPSGGSPYPAGGSSHASGGSPYPPGGASGGSPYPPGGTPGGSPYPSGGSPYPSGGSRPPGGSPYPSGTPSYPQSAPYQGQQSSYTRGHASPNYSPSPNYGQHAAPKRSPTVVPAHPFNPRDDAEVLRKAMKGFGTDEKAIINVLARRTNAQRLEIEVQFKTLYGKDLIKDLKSELTGNFENLVVAMMTPLPQFYAREMHDAISGLGTDEDVLIEVMCTLSNAEIRTIAQAYHKTYYQNLENDLRGDTGGHFKRLMVSLCSAGRDESMMTNPQAATADAQALLRAGELQFGTDESTFNMILCQRNHAQLRMIFEEYQRLTGHDIEKAIKSEFSGDIEEGLLAVVRSIKNQSAFFAKRLNKSMKGMGTNDRDLIRLVVTRSEIDMGDIKREYAAKYGESLADAIKGPNSRSAPYQSRPPNTGAPYPPNPAPYPPQGGVFAPSLGFNVGSPMYMPQPYAGVGYPSSTSGGSYMSSSPYPSAKPAYPPSQPAYPPSQPGYPPSQPAYPPSQPAYSSSQSLYSSSRSSYPSTQRPSSFSHAPPSSPPYRQSSSSYPGQQSSHGQPYPHSYGHGGGHPRGVKSSPTVVPVQGFNPRQDAEVLRKAMKGFGTDEKTIINVLTKRSNAQRLEIAVQFKTLYGKDLIKELKSELSGNFENTIVALMTPLPQFYAKELHDAISGLGTDEDVLIEVMCTLTNAEIYIIREAYEKTYHRNLESDLKGDTSGHFKRLMVALCSAGRDESMVTDQQKAAADAQALYNAGEKIWGTDESVFNMVLCQRNYAQLGLVFQEYQRITGHDLEKAIKSEFSGDIQEGLLSVVRAIKNKQAFFAKRLYKSMKGLGTNDRDLIRLVVTRCEIDMGEIKKEYKANHKESLADAIKGDCSGDYKKCLLALIGESGPYPTNPAPYPTQSGVFTPNLGFNVAMQLPQPYAGVGYPSSASGGSYMSSLPYPSGQPAYPPSQPPYPSSQPPYPSSQPAYPPSQPAYPPSQPAYLPSQTPYPSTQPPSSISHAPLSSSPYHQSSSSYPGQQTTHGQPYPHSNSGGHSKGVKSCPTVVPVQAFNPGQDAEALRKAMKGLGTDEKTIINVLTKRSNAQRLEIAVQFKTHYGKDLIKELKSELSGNFENTIVALMTPLPQFYAKELHDAISGLGTDEDVLIEVMCTLTNAEIRTIKEAYQKTYHRNLESDLKGDTSGHFKRLMVALCCAGRDESMVTDQQKAAADAQALYNAGEKIWGTDESVFNVILCQRNYAQLGLVFQEYKRISGHDLEKAIKSEFSGNIQEGLLSVVHSIKNKHAFFAKRLHKSMKGLGTHDRDLIRLVVTRCEIDMGDIKKEYKANHKESLADAIKEPLDNTCRCIMDRTANPFTLKSCPNDPTVFPTKFFLSTEDAHRLKKATNGSGTDKETIIQVLTNRSNSQRLEIKSQFEKLFTDDLLEQLKKHLSGDFRNLIEALLTPLPQLYAQELNRAIKGLGTDEKVLIEILCTLSNSEIRAAKHAYHKLYHKQLVDDIKDDTSGNFKSLLELLVSCTRDEYATVDVEEAQSDAQALYEAGEKRWGTDASFFNQILVRRSRGQLALIFDEYEKLTGHSMEKAIKGEFCGDIEDGLLAIVESVKNKAAFFAKRLYKSMKGMGTDDRTLIRIVVTRCEIDMAEIKWEYEANYSKTLANAIKVDDTSGDYRKCLLALIGEA</sequence>
<dbReference type="PANTHER" id="PTHR10502:SF102">
    <property type="entry name" value="ANNEXIN B11"/>
    <property type="match status" value="1"/>
</dbReference>
<feature type="region of interest" description="Disordered" evidence="9">
    <location>
        <begin position="556"/>
        <end position="674"/>
    </location>
</feature>
<accession>A0A8J6HML5</accession>
<evidence type="ECO:0000256" key="1">
    <source>
        <dbReference type="ARBA" id="ARBA00007831"/>
    </source>
</evidence>
<evidence type="ECO:0000313" key="11">
    <source>
        <dbReference type="Proteomes" id="UP000719412"/>
    </source>
</evidence>
<feature type="compositionally biased region" description="Pro residues" evidence="9">
    <location>
        <begin position="513"/>
        <end position="523"/>
    </location>
</feature>
<dbReference type="SMART" id="SM00335">
    <property type="entry name" value="ANX"/>
    <property type="match status" value="16"/>
</dbReference>
<keyword evidence="4 8" id="KW-0106">Calcium</keyword>
<name>A0A8J6HML5_TENMO</name>
<dbReference type="Proteomes" id="UP000719412">
    <property type="component" value="Unassembled WGS sequence"/>
</dbReference>
<dbReference type="FunFam" id="1.10.220.10:FF:000004">
    <property type="entry name" value="Annexin"/>
    <property type="match status" value="3"/>
</dbReference>
<dbReference type="GO" id="GO:0001786">
    <property type="term" value="F:phosphatidylserine binding"/>
    <property type="evidence" value="ECO:0007669"/>
    <property type="project" value="TreeGrafter"/>
</dbReference>
<dbReference type="Pfam" id="PF00191">
    <property type="entry name" value="Annexin"/>
    <property type="match status" value="16"/>
</dbReference>
<organism evidence="10 11">
    <name type="scientific">Tenebrio molitor</name>
    <name type="common">Yellow mealworm beetle</name>
    <dbReference type="NCBI Taxonomy" id="7067"/>
    <lineage>
        <taxon>Eukaryota</taxon>
        <taxon>Metazoa</taxon>
        <taxon>Ecdysozoa</taxon>
        <taxon>Arthropoda</taxon>
        <taxon>Hexapoda</taxon>
        <taxon>Insecta</taxon>
        <taxon>Pterygota</taxon>
        <taxon>Neoptera</taxon>
        <taxon>Endopterygota</taxon>
        <taxon>Coleoptera</taxon>
        <taxon>Polyphaga</taxon>
        <taxon>Cucujiformia</taxon>
        <taxon>Tenebrionidae</taxon>
        <taxon>Tenebrio</taxon>
    </lineage>
</organism>
<dbReference type="PROSITE" id="PS00223">
    <property type="entry name" value="ANNEXIN_1"/>
    <property type="match status" value="5"/>
</dbReference>
<comment type="similarity">
    <text evidence="1 8">Belongs to the annexin family.</text>
</comment>
<comment type="caution">
    <text evidence="10">The sequence shown here is derived from an EMBL/GenBank/DDBJ whole genome shotgun (WGS) entry which is preliminary data.</text>
</comment>
<dbReference type="FunFam" id="1.10.220.10:FF:000001">
    <property type="entry name" value="Annexin"/>
    <property type="match status" value="4"/>
</dbReference>
<gene>
    <name evidence="10" type="ORF">GEV33_004795</name>
</gene>
<evidence type="ECO:0000256" key="9">
    <source>
        <dbReference type="SAM" id="MobiDB-lite"/>
    </source>
</evidence>
<reference evidence="10" key="2">
    <citation type="submission" date="2021-08" db="EMBL/GenBank/DDBJ databases">
        <authorList>
            <person name="Eriksson T."/>
        </authorList>
    </citation>
    <scope>NUCLEOTIDE SEQUENCE</scope>
    <source>
        <strain evidence="10">Stoneville</strain>
        <tissue evidence="10">Whole head</tissue>
    </source>
</reference>
<comment type="domain">
    <text evidence="8">A pair of annexin repeats may form one binding site for calcium and phospholipid.</text>
</comment>
<dbReference type="GO" id="GO:0005509">
    <property type="term" value="F:calcium ion binding"/>
    <property type="evidence" value="ECO:0007669"/>
    <property type="project" value="InterPro"/>
</dbReference>
<feature type="compositionally biased region" description="Low complexity" evidence="9">
    <location>
        <begin position="1031"/>
        <end position="1040"/>
    </location>
</feature>
<dbReference type="GO" id="GO:0012506">
    <property type="term" value="C:vesicle membrane"/>
    <property type="evidence" value="ECO:0007669"/>
    <property type="project" value="TreeGrafter"/>
</dbReference>
<dbReference type="FunFam" id="1.10.220.10:FF:000010">
    <property type="entry name" value="Annexin"/>
    <property type="match status" value="3"/>
</dbReference>
<feature type="compositionally biased region" description="Low complexity" evidence="9">
    <location>
        <begin position="556"/>
        <end position="571"/>
    </location>
</feature>
<feature type="region of interest" description="Disordered" evidence="9">
    <location>
        <begin position="1"/>
        <end position="207"/>
    </location>
</feature>
<feature type="compositionally biased region" description="Low complexity" evidence="9">
    <location>
        <begin position="1075"/>
        <end position="1111"/>
    </location>
</feature>
<dbReference type="InterPro" id="IPR037104">
    <property type="entry name" value="Annexin_sf"/>
</dbReference>
<dbReference type="SUPFAM" id="SSF47874">
    <property type="entry name" value="Annexin"/>
    <property type="match status" value="4"/>
</dbReference>
<dbReference type="Gene3D" id="1.10.220.10">
    <property type="entry name" value="Annexin"/>
    <property type="match status" value="16"/>
</dbReference>
<dbReference type="InterPro" id="IPR018502">
    <property type="entry name" value="Annexin_repeat"/>
</dbReference>
<dbReference type="PROSITE" id="PS51897">
    <property type="entry name" value="ANNEXIN_2"/>
    <property type="match status" value="16"/>
</dbReference>
<dbReference type="EMBL" id="JABDTM020018467">
    <property type="protein sequence ID" value="KAH0817996.1"/>
    <property type="molecule type" value="Genomic_DNA"/>
</dbReference>
<feature type="compositionally biased region" description="Pro residues" evidence="9">
    <location>
        <begin position="1041"/>
        <end position="1074"/>
    </location>
</feature>
<evidence type="ECO:0000256" key="3">
    <source>
        <dbReference type="ARBA" id="ARBA00022737"/>
    </source>
</evidence>
<keyword evidence="7 8" id="KW-0111">Calcium/phospholipid-binding</keyword>
<dbReference type="PANTHER" id="PTHR10502">
    <property type="entry name" value="ANNEXIN"/>
    <property type="match status" value="1"/>
</dbReference>
<evidence type="ECO:0000313" key="10">
    <source>
        <dbReference type="EMBL" id="KAH0817996.1"/>
    </source>
</evidence>
<keyword evidence="5" id="KW-0007">Acetylation</keyword>
<dbReference type="FunFam" id="1.10.220.10:FF:000002">
    <property type="entry name" value="Annexin"/>
    <property type="match status" value="4"/>
</dbReference>